<dbReference type="EMBL" id="QGKW02000276">
    <property type="protein sequence ID" value="KAF2606656.1"/>
    <property type="molecule type" value="Genomic_DNA"/>
</dbReference>
<name>A0A3N6S3I6_BRACR</name>
<proteinExistence type="predicted"/>
<evidence type="ECO:0000313" key="2">
    <source>
        <dbReference type="Proteomes" id="UP000712281"/>
    </source>
</evidence>
<reference evidence="1" key="1">
    <citation type="submission" date="2019-12" db="EMBL/GenBank/DDBJ databases">
        <title>Genome sequencing and annotation of Brassica cretica.</title>
        <authorList>
            <person name="Studholme D.J."/>
            <person name="Sarris P.F."/>
        </authorList>
    </citation>
    <scope>NUCLEOTIDE SEQUENCE</scope>
    <source>
        <strain evidence="1">PFS-001/15</strain>
        <tissue evidence="1">Leaf</tissue>
    </source>
</reference>
<protein>
    <submittedName>
        <fullName evidence="1">Uncharacterized protein</fullName>
    </submittedName>
</protein>
<dbReference type="AlphaFoldDB" id="A0A3N6S3I6"/>
<sequence length="218" mass="24640">MEWDSDSNLIGGDAVADDGWFGGDSGPVPFPANSLPGMTPSGTLIIIKRIVWAMEEYDRYKRVYYRMKKNKGGKDEAGEMALATEERRHESLLLVRYDDDDEWISKIYHWPAKLDRDLREADFIEESRLGVESEVTPSSGMQRDTVLRRMEDEIEYMRIGCDKLAISDKATADRLGSLENQIAKMGLESNNRLGALENQMLSITATLARIEANSVINQ</sequence>
<organism evidence="1 2">
    <name type="scientific">Brassica cretica</name>
    <name type="common">Mustard</name>
    <dbReference type="NCBI Taxonomy" id="69181"/>
    <lineage>
        <taxon>Eukaryota</taxon>
        <taxon>Viridiplantae</taxon>
        <taxon>Streptophyta</taxon>
        <taxon>Embryophyta</taxon>
        <taxon>Tracheophyta</taxon>
        <taxon>Spermatophyta</taxon>
        <taxon>Magnoliopsida</taxon>
        <taxon>eudicotyledons</taxon>
        <taxon>Gunneridae</taxon>
        <taxon>Pentapetalae</taxon>
        <taxon>rosids</taxon>
        <taxon>malvids</taxon>
        <taxon>Brassicales</taxon>
        <taxon>Brassicaceae</taxon>
        <taxon>Brassiceae</taxon>
        <taxon>Brassica</taxon>
    </lineage>
</organism>
<dbReference type="Proteomes" id="UP000712281">
    <property type="component" value="Unassembled WGS sequence"/>
</dbReference>
<gene>
    <name evidence="1" type="ORF">F2Q68_00043996</name>
</gene>
<evidence type="ECO:0000313" key="1">
    <source>
        <dbReference type="EMBL" id="KAF2606656.1"/>
    </source>
</evidence>
<comment type="caution">
    <text evidence="1">The sequence shown here is derived from an EMBL/GenBank/DDBJ whole genome shotgun (WGS) entry which is preliminary data.</text>
</comment>
<accession>A0A3N6S3I6</accession>